<evidence type="ECO:0000259" key="2">
    <source>
        <dbReference type="SMART" id="SM00899"/>
    </source>
</evidence>
<evidence type="ECO:0000313" key="3">
    <source>
        <dbReference type="EMBL" id="ADW18006.1"/>
    </source>
</evidence>
<evidence type="ECO:0000256" key="1">
    <source>
        <dbReference type="ARBA" id="ARBA00023004"/>
    </source>
</evidence>
<protein>
    <submittedName>
        <fullName evidence="3">FeoA family protein</fullName>
    </submittedName>
</protein>
<dbReference type="InterPro" id="IPR007167">
    <property type="entry name" value="Fe-transptr_FeoA-like"/>
</dbReference>
<dbReference type="AlphaFoldDB" id="A0A7U3YMB2"/>
<dbReference type="InterPro" id="IPR053184">
    <property type="entry name" value="FeoA-like"/>
</dbReference>
<dbReference type="PANTHER" id="PTHR43151:SF2">
    <property type="entry name" value="FE(2+) TRANSPORT PROTEIN A-RELATED"/>
    <property type="match status" value="1"/>
</dbReference>
<organism evidence="3 4">
    <name type="scientific">Desulfobulbus propionicus (strain ATCC 33891 / DSM 2032 / VKM B-1956 / 1pr3)</name>
    <dbReference type="NCBI Taxonomy" id="577650"/>
    <lineage>
        <taxon>Bacteria</taxon>
        <taxon>Pseudomonadati</taxon>
        <taxon>Thermodesulfobacteriota</taxon>
        <taxon>Desulfobulbia</taxon>
        <taxon>Desulfobulbales</taxon>
        <taxon>Desulfobulbaceae</taxon>
        <taxon>Desulfobulbus</taxon>
    </lineage>
</organism>
<dbReference type="SUPFAM" id="SSF50037">
    <property type="entry name" value="C-terminal domain of transcriptional repressors"/>
    <property type="match status" value="1"/>
</dbReference>
<keyword evidence="4" id="KW-1185">Reference proteome</keyword>
<gene>
    <name evidence="3" type="ordered locus">Despr_1858</name>
</gene>
<dbReference type="EMBL" id="CP002364">
    <property type="protein sequence ID" value="ADW18006.1"/>
    <property type="molecule type" value="Genomic_DNA"/>
</dbReference>
<dbReference type="Proteomes" id="UP000006365">
    <property type="component" value="Chromosome"/>
</dbReference>
<sequence>MRNGCLLANAGGAPIPSFPLAIASEGEKVRIVFFRSGTLMRERLLSMGIQLNDELMVVQKQNGGAVLIEKSGTRYALGGGMAHKINVIRC</sequence>
<dbReference type="Gene3D" id="2.30.30.90">
    <property type="match status" value="1"/>
</dbReference>
<proteinExistence type="predicted"/>
<keyword evidence="1" id="KW-0408">Iron</keyword>
<dbReference type="InterPro" id="IPR008988">
    <property type="entry name" value="Transcriptional_repressor_C"/>
</dbReference>
<dbReference type="GO" id="GO:0046914">
    <property type="term" value="F:transition metal ion binding"/>
    <property type="evidence" value="ECO:0007669"/>
    <property type="project" value="InterPro"/>
</dbReference>
<dbReference type="SMART" id="SM00899">
    <property type="entry name" value="FeoA"/>
    <property type="match status" value="1"/>
</dbReference>
<reference evidence="3 4" key="1">
    <citation type="journal article" date="2011" name="Stand. Genomic Sci.">
        <title>Complete genome sequence of Desulfobulbus propionicus type strain (1pr3).</title>
        <authorList>
            <person name="Pagani I."/>
            <person name="Lapidus A."/>
            <person name="Nolan M."/>
            <person name="Lucas S."/>
            <person name="Hammon N."/>
            <person name="Deshpande S."/>
            <person name="Cheng J.F."/>
            <person name="Chertkov O."/>
            <person name="Davenport K."/>
            <person name="Tapia R."/>
            <person name="Han C."/>
            <person name="Goodwin L."/>
            <person name="Pitluck S."/>
            <person name="Liolios K."/>
            <person name="Mavromatis K."/>
            <person name="Ivanova N."/>
            <person name="Mikhailova N."/>
            <person name="Pati A."/>
            <person name="Chen A."/>
            <person name="Palaniappan K."/>
            <person name="Land M."/>
            <person name="Hauser L."/>
            <person name="Chang Y.J."/>
            <person name="Jeffries C.D."/>
            <person name="Detter J.C."/>
            <person name="Brambilla E."/>
            <person name="Kannan K.P."/>
            <person name="Djao O.D."/>
            <person name="Rohde M."/>
            <person name="Pukall R."/>
            <person name="Spring S."/>
            <person name="Goker M."/>
            <person name="Sikorski J."/>
            <person name="Woyke T."/>
            <person name="Bristow J."/>
            <person name="Eisen J.A."/>
            <person name="Markowitz V."/>
            <person name="Hugenholtz P."/>
            <person name="Kyrpides N.C."/>
            <person name="Klenk H.P."/>
        </authorList>
    </citation>
    <scope>NUCLEOTIDE SEQUENCE [LARGE SCALE GENOMIC DNA]</scope>
    <source>
        <strain evidence="4">ATCC 33891 / DSM 2032 / 1pr3</strain>
    </source>
</reference>
<dbReference type="InterPro" id="IPR038157">
    <property type="entry name" value="FeoA_core_dom"/>
</dbReference>
<accession>A0A7U3YMB2</accession>
<dbReference type="KEGG" id="dpr:Despr_1858"/>
<dbReference type="PANTHER" id="PTHR43151">
    <property type="entry name" value="FEOA FAMILY PROTEIN"/>
    <property type="match status" value="1"/>
</dbReference>
<dbReference type="Pfam" id="PF04023">
    <property type="entry name" value="FeoA"/>
    <property type="match status" value="1"/>
</dbReference>
<evidence type="ECO:0000313" key="4">
    <source>
        <dbReference type="Proteomes" id="UP000006365"/>
    </source>
</evidence>
<name>A0A7U3YMB2_DESPD</name>
<feature type="domain" description="Ferrous iron transporter FeoA-like" evidence="2">
    <location>
        <begin position="18"/>
        <end position="89"/>
    </location>
</feature>